<dbReference type="PATRIC" id="fig|449.7.peg.2739"/>
<reference evidence="3" key="1">
    <citation type="submission" date="2014-09" db="EMBL/GenBank/DDBJ databases">
        <authorList>
            <person name="Gomez-Valero L."/>
        </authorList>
    </citation>
    <scope>NUCLEOTIDE SEQUENCE [LARGE SCALE GENOMIC DNA]</scope>
    <source>
        <strain evidence="3">ATCC35250</strain>
    </source>
</reference>
<evidence type="ECO:0000313" key="2">
    <source>
        <dbReference type="EMBL" id="CEK09732.1"/>
    </source>
</evidence>
<organism evidence="2 3">
    <name type="scientific">Legionella hackeliae</name>
    <dbReference type="NCBI Taxonomy" id="449"/>
    <lineage>
        <taxon>Bacteria</taxon>
        <taxon>Pseudomonadati</taxon>
        <taxon>Pseudomonadota</taxon>
        <taxon>Gammaproteobacteria</taxon>
        <taxon>Legionellales</taxon>
        <taxon>Legionellaceae</taxon>
        <taxon>Legionella</taxon>
    </lineage>
</organism>
<gene>
    <name evidence="2" type="ORF">LHA_0644</name>
</gene>
<sequence length="159" mass="18243">MKRLRSYHLLFLFALMFSPVVAFPVAYVVHPDYPISEISEWTEQTLMLTLVAGKHDDASEAANVRRFYLATAWRPMEAFFRDKVELMNEKHIILHPQPIVPSVVTVADCEATSCWRVHQAFLIPELRNRVDFNVLVVTADPSHGSPFLIQSLDITLNTY</sequence>
<accession>A0A0A8URM0</accession>
<dbReference type="Proteomes" id="UP000032803">
    <property type="component" value="Chromosome I"/>
</dbReference>
<feature type="signal peptide" evidence="1">
    <location>
        <begin position="1"/>
        <end position="22"/>
    </location>
</feature>
<protein>
    <submittedName>
        <fullName evidence="2">Uncharacterized protein</fullName>
    </submittedName>
</protein>
<dbReference type="AlphaFoldDB" id="A0A0A8URM0"/>
<evidence type="ECO:0000256" key="1">
    <source>
        <dbReference type="SAM" id="SignalP"/>
    </source>
</evidence>
<evidence type="ECO:0000313" key="3">
    <source>
        <dbReference type="Proteomes" id="UP000032803"/>
    </source>
</evidence>
<dbReference type="EMBL" id="LN681225">
    <property type="protein sequence ID" value="CEK09732.1"/>
    <property type="molecule type" value="Genomic_DNA"/>
</dbReference>
<keyword evidence="1" id="KW-0732">Signal</keyword>
<proteinExistence type="predicted"/>
<dbReference type="HOGENOM" id="CLU_140291_0_0_6"/>
<dbReference type="RefSeq" id="WP_045105214.1">
    <property type="nucleotide sequence ID" value="NZ_LN681225.1"/>
</dbReference>
<keyword evidence="3" id="KW-1185">Reference proteome</keyword>
<name>A0A0A8URM0_LEGHA</name>
<feature type="chain" id="PRO_5009754281" evidence="1">
    <location>
        <begin position="23"/>
        <end position="159"/>
    </location>
</feature>
<dbReference type="KEGG" id="lha:LHA_0644"/>
<dbReference type="OrthoDB" id="5643754at2"/>